<keyword evidence="2 5" id="KW-0808">Transferase</keyword>
<evidence type="ECO:0000313" key="7">
    <source>
        <dbReference type="EMBL" id="ARF09020.1"/>
    </source>
</evidence>
<evidence type="ECO:0000256" key="3">
    <source>
        <dbReference type="ARBA" id="ARBA00022695"/>
    </source>
</evidence>
<dbReference type="GO" id="GO:0003677">
    <property type="term" value="F:DNA binding"/>
    <property type="evidence" value="ECO:0007669"/>
    <property type="project" value="InterPro"/>
</dbReference>
<dbReference type="EMBL" id="KY684083">
    <property type="protein sequence ID" value="ARF09020.1"/>
    <property type="molecule type" value="Genomic_DNA"/>
</dbReference>
<dbReference type="PANTHER" id="PTHR19376:SF32">
    <property type="entry name" value="DNA-DIRECTED RNA POLYMERASE III SUBUNIT RPC1"/>
    <property type="match status" value="1"/>
</dbReference>
<dbReference type="SUPFAM" id="SSF64484">
    <property type="entry name" value="beta and beta-prime subunits of DNA dependent RNA-polymerase"/>
    <property type="match status" value="1"/>
</dbReference>
<keyword evidence="1 5" id="KW-0240">DNA-directed RNA polymerase</keyword>
<evidence type="ECO:0000256" key="1">
    <source>
        <dbReference type="ARBA" id="ARBA00022478"/>
    </source>
</evidence>
<dbReference type="InterPro" id="IPR006592">
    <property type="entry name" value="RNA_pol_N"/>
</dbReference>
<dbReference type="InterPro" id="IPR007080">
    <property type="entry name" value="RNA_pol_Rpb1_1"/>
</dbReference>
<gene>
    <name evidence="7" type="ORF">Catovirus_1_1070</name>
</gene>
<comment type="catalytic activity">
    <reaction evidence="5">
        <text>RNA(n) + a ribonucleoside 5'-triphosphate = RNA(n+1) + diphosphate</text>
        <dbReference type="Rhea" id="RHEA:21248"/>
        <dbReference type="Rhea" id="RHEA-COMP:14527"/>
        <dbReference type="Rhea" id="RHEA-COMP:17342"/>
        <dbReference type="ChEBI" id="CHEBI:33019"/>
        <dbReference type="ChEBI" id="CHEBI:61557"/>
        <dbReference type="ChEBI" id="CHEBI:140395"/>
        <dbReference type="EC" id="2.7.7.6"/>
    </reaction>
</comment>
<comment type="function">
    <text evidence="5">DNA-dependent RNA polymerase catalyzes the transcription of DNA into RNA using the four ribonucleoside triphosphates as substrates.</text>
</comment>
<reference evidence="7" key="1">
    <citation type="journal article" date="2017" name="Science">
        <title>Giant viruses with an expanded complement of translation system components.</title>
        <authorList>
            <person name="Schulz F."/>
            <person name="Yutin N."/>
            <person name="Ivanova N.N."/>
            <person name="Ortega D.R."/>
            <person name="Lee T.K."/>
            <person name="Vierheilig J."/>
            <person name="Daims H."/>
            <person name="Horn M."/>
            <person name="Wagner M."/>
            <person name="Jensen G.J."/>
            <person name="Kyrpides N.C."/>
            <person name="Koonin E.V."/>
            <person name="Woyke T."/>
        </authorList>
    </citation>
    <scope>NUCLEOTIDE SEQUENCE</scope>
    <source>
        <strain evidence="7">CTV1</strain>
    </source>
</reference>
<evidence type="ECO:0000256" key="4">
    <source>
        <dbReference type="ARBA" id="ARBA00023163"/>
    </source>
</evidence>
<dbReference type="Gene3D" id="4.10.860.120">
    <property type="entry name" value="RNA polymerase II, clamp domain"/>
    <property type="match status" value="1"/>
</dbReference>
<keyword evidence="3 5" id="KW-0548">Nucleotidyltransferase</keyword>
<dbReference type="GO" id="GO:0003899">
    <property type="term" value="F:DNA-directed RNA polymerase activity"/>
    <property type="evidence" value="ECO:0007669"/>
    <property type="project" value="UniProtKB-EC"/>
</dbReference>
<dbReference type="SMART" id="SM00663">
    <property type="entry name" value="RPOLA_N"/>
    <property type="match status" value="1"/>
</dbReference>
<protein>
    <recommendedName>
        <fullName evidence="5">DNA-directed RNA polymerase subunit</fullName>
        <ecNumber evidence="5">2.7.7.6</ecNumber>
    </recommendedName>
</protein>
<dbReference type="PANTHER" id="PTHR19376">
    <property type="entry name" value="DNA-DIRECTED RNA POLYMERASE"/>
    <property type="match status" value="1"/>
</dbReference>
<feature type="domain" description="RNA polymerase N-terminal" evidence="6">
    <location>
        <begin position="271"/>
        <end position="395"/>
    </location>
</feature>
<proteinExistence type="inferred from homology"/>
<dbReference type="EC" id="2.7.7.6" evidence="5"/>
<dbReference type="GO" id="GO:0000428">
    <property type="term" value="C:DNA-directed RNA polymerase complex"/>
    <property type="evidence" value="ECO:0007669"/>
    <property type="project" value="UniProtKB-KW"/>
</dbReference>
<dbReference type="GO" id="GO:0006351">
    <property type="term" value="P:DNA-templated transcription"/>
    <property type="evidence" value="ECO:0007669"/>
    <property type="project" value="InterPro"/>
</dbReference>
<keyword evidence="4 5" id="KW-0804">Transcription</keyword>
<comment type="similarity">
    <text evidence="5">Belongs to the RNA polymerase beta' chain family.</text>
</comment>
<evidence type="ECO:0000259" key="6">
    <source>
        <dbReference type="SMART" id="SM00663"/>
    </source>
</evidence>
<evidence type="ECO:0000256" key="2">
    <source>
        <dbReference type="ARBA" id="ARBA00022679"/>
    </source>
</evidence>
<name>A0A1V0SBB5_9VIRU</name>
<sequence>MDPYLFNRYQLKKLIFIVKDLKKYILLVIFMVDTEIYSYEDRVKQIDHIDFGILPNAEKLRISALPKDSIGIDVADLYENLEPKRGGLIDLRLGPSDNNSDCATCGLNSLYCIGHFGHIELAEPIFHIGYLPFVKKILSCICLRCCKLLVYKNEREIGEMLKNKSGKSRMNEIRNLVKSVTYCQKQYYGCGTPVSKIKLEIKKSTAAISLISETDFTTVGEEGGPAAGFEFEGKKKNRQILTPDIVYDILKNISDTDCRILGLDPEKSRPENMIQKIFPVPPVQMRPSAKADFMASSTLEDDLTHKLADIIKANIRIRKHKETMNEQNAKYIVDNNQLLQFHGVTYMDNDALGLRSEQKGKVIKSLGSRLKGKEGRIRSNLMGKFLPEIGQFVLVR</sequence>
<evidence type="ECO:0000256" key="5">
    <source>
        <dbReference type="RuleBase" id="RU004279"/>
    </source>
</evidence>
<dbReference type="InterPro" id="IPR045867">
    <property type="entry name" value="DNA-dir_RpoC_beta_prime"/>
</dbReference>
<dbReference type="Pfam" id="PF04997">
    <property type="entry name" value="RNA_pol_Rpb1_1"/>
    <property type="match status" value="1"/>
</dbReference>
<accession>A0A1V0SBB5</accession>
<organism evidence="7">
    <name type="scientific">Catovirus CTV1</name>
    <dbReference type="NCBI Taxonomy" id="1977631"/>
    <lineage>
        <taxon>Viruses</taxon>
        <taxon>Varidnaviria</taxon>
        <taxon>Bamfordvirae</taxon>
        <taxon>Nucleocytoviricota</taxon>
        <taxon>Megaviricetes</taxon>
        <taxon>Imitervirales</taxon>
        <taxon>Mimiviridae</taxon>
        <taxon>Klosneuvirinae</taxon>
        <taxon>Catovirus</taxon>
    </lineage>
</organism>
<dbReference type="InterPro" id="IPR044893">
    <property type="entry name" value="RNA_pol_Rpb1_clamp_domain"/>
</dbReference>